<keyword evidence="4" id="KW-0677">Repeat</keyword>
<dbReference type="SMART" id="SM00242">
    <property type="entry name" value="MYSc"/>
    <property type="match status" value="1"/>
</dbReference>
<evidence type="ECO:0000256" key="6">
    <source>
        <dbReference type="ARBA" id="ARBA00022840"/>
    </source>
</evidence>
<gene>
    <name evidence="15" type="primary">LOC100697976</name>
</gene>
<dbReference type="Pfam" id="PF21989">
    <property type="entry name" value="RA_2"/>
    <property type="match status" value="1"/>
</dbReference>
<dbReference type="PROSITE" id="PS50096">
    <property type="entry name" value="IQ"/>
    <property type="match status" value="1"/>
</dbReference>
<evidence type="ECO:0000256" key="8">
    <source>
        <dbReference type="ARBA" id="ARBA00023175"/>
    </source>
</evidence>
<dbReference type="GO" id="GO:0003774">
    <property type="term" value="F:cytoskeletal motor activity"/>
    <property type="evidence" value="ECO:0007669"/>
    <property type="project" value="UniProtKB-UniRule"/>
</dbReference>
<feature type="domain" description="Myosin motor" evidence="14">
    <location>
        <begin position="62"/>
        <end position="747"/>
    </location>
</feature>
<reference evidence="15" key="2">
    <citation type="submission" date="2025-08" db="UniProtKB">
        <authorList>
            <consortium name="Ensembl"/>
        </authorList>
    </citation>
    <scope>IDENTIFICATION</scope>
</reference>
<evidence type="ECO:0000313" key="15">
    <source>
        <dbReference type="Ensembl" id="ENSONIP00000062580.1"/>
    </source>
</evidence>
<keyword evidence="6 10" id="KW-0067">ATP-binding</keyword>
<evidence type="ECO:0000256" key="3">
    <source>
        <dbReference type="ARBA" id="ARBA00022490"/>
    </source>
</evidence>
<dbReference type="InterPro" id="IPR000299">
    <property type="entry name" value="FERM_domain"/>
</dbReference>
<dbReference type="Gene3D" id="3.40.850.10">
    <property type="entry name" value="Kinesin motor domain"/>
    <property type="match status" value="1"/>
</dbReference>
<dbReference type="CDD" id="cd17092">
    <property type="entry name" value="FERM1_F1_Myosin-VII"/>
    <property type="match status" value="1"/>
</dbReference>
<reference evidence="15" key="3">
    <citation type="submission" date="2025-09" db="UniProtKB">
        <authorList>
            <consortium name="Ensembl"/>
        </authorList>
    </citation>
    <scope>IDENTIFICATION</scope>
</reference>
<dbReference type="InterPro" id="IPR051567">
    <property type="entry name" value="Unconventional_Myosin_ATPase"/>
</dbReference>
<keyword evidence="3" id="KW-0963">Cytoplasm</keyword>
<evidence type="ECO:0000256" key="7">
    <source>
        <dbReference type="ARBA" id="ARBA00023123"/>
    </source>
</evidence>
<dbReference type="InterPro" id="IPR041793">
    <property type="entry name" value="MyoVII_FERM_C1"/>
</dbReference>
<dbReference type="InterPro" id="IPR014352">
    <property type="entry name" value="FERM/acyl-CoA-bd_prot_sf"/>
</dbReference>
<dbReference type="PRINTS" id="PR00193">
    <property type="entry name" value="MYOSINHEAVY"/>
</dbReference>
<dbReference type="CDD" id="cd01381">
    <property type="entry name" value="MYSc_Myo7"/>
    <property type="match status" value="1"/>
</dbReference>
<evidence type="ECO:0000256" key="9">
    <source>
        <dbReference type="ARBA" id="ARBA00023203"/>
    </source>
</evidence>
<evidence type="ECO:0000256" key="5">
    <source>
        <dbReference type="ARBA" id="ARBA00022741"/>
    </source>
</evidence>
<feature type="region of interest" description="Disordered" evidence="11">
    <location>
        <begin position="732"/>
        <end position="795"/>
    </location>
</feature>
<feature type="binding site" evidence="10">
    <location>
        <begin position="155"/>
        <end position="162"/>
    </location>
    <ligand>
        <name>ATP</name>
        <dbReference type="ChEBI" id="CHEBI:30616"/>
    </ligand>
</feature>
<dbReference type="CDD" id="cd14473">
    <property type="entry name" value="FERM_B-lobe"/>
    <property type="match status" value="1"/>
</dbReference>
<dbReference type="Pfam" id="PF24123">
    <property type="entry name" value="Myosin_VII_N"/>
    <property type="match status" value="1"/>
</dbReference>
<sequence length="1780" mass="204550">LSVFCFQGEWVWVDSSIGVPIGARVKVTPSGQRLLVDDEGKERRLSPEQEASLKIMHPTSVEGVDDMIKLGDMTEAGLLRNLLLRHRQDIIYTYTGSVLVAVNPYKDFPIYTEEQVTLYHKRKLGELPPHIFAIAEACYFNMTRHQRNQCCIISGESGAGKTESTKLILQYLAAVSGELSEQRIEKQILESNPILEAFGNAKTIRNDNSSRFGKYLEIFFNKDGVIEGARVEQYLLEKSRVCHQALEERNYHIFYCLLAGISAEEKKRLSLGNAKEYKFLTKGNCIACGGRDDAKDYSRINSALKTLNFSGKDCHEIFKLLAALLHLGNVCFEGEDTELETMVFFLRFLCLKVEKPTLATNLTHRSFKTNREMVTKPLSCEQAADCRDAFVKAIYNKLFIWIVKKINSVIYKKLTSNSKSAYLSVGLLDIFGFENFNTNSFEQLCINFANEKLQQFFVAHIFKLEQKEYLKQGVVWDNINFSDNQKILDLLAGIQCNVLALVDEESHFPKGTDATMLEKLNQHHKGNKNYIASRSERDTKFGICHFAGLVQYDSNGFLEKNRDAVSSDIMKMLDMSANKLLRDIFDSELSTNGIKAVKNKKFIMTPSNSLRGLADTRKQVPTLSGQFRQSLDSLMKALSACQPFFIRCFKPNNDKQSEVFDRELCMRQLRYSGMIDTIRIRKLGFPIRHTFDDFLKRYRVLLKTNICDPNTVRGYVARKDLKKKREAVTRLQAQRRGVLARRETSHSSPEPVKKNSELLKTELIVTPPSNSISPTPSVDEHDEEEEENDDFEDDGDEYSFYRFSQRYFQGNASHTHLPYRLKKSLLHHDDEGDALACLTIWWIILRFMGDIPEPKASDAISVASSNTPQAPPSRQGRRLSNLVGLDQPENLIEEEDVMIGEGTTLQRPLSDLEKIHIIIGYALSKHGIWDEIYCQICKQLVKNSDRRSRMQGWILLSICLGIFPPTDLFRKYLENFLRRGPYDYRGYCTERLKRIVANGQRKELPCWIELQVKSRRKPIETTVAIQDGRNIEIQLDSSSTSEEVCQDVANDIGLKDTYGFSLYISLYDKMWSLGNSGAHVLDAISQCEEEMRRQGRLEKDAPWSLSLRKELFTPWHECRLDEVSTDLIYRQIIKGIKAAEYVADKVRLLTYFLKYYGKQSNFTRVVDECITTQLIESKSKTRWTQFISSAHKEGPYVSGRQNSDEVKGELVDIARKKWAIHFSKFFEVTMMSGPPLPKSRFIVAVNWTGIFFMDERNRQLHEIPYIAVRKVQEKRYGLTFLCFAQCLQPLSRTLANQVRVYSMFSMHKYTHAYQNTHVCLSLYTSADDPLFLVCKRGDLLQVDKEKSAPNESCFIAANKRTGSSGAVYKKILLFLPTLTEPTSEMLVKLTLPYMLSSFIPKYPVELTDQIFGPATKHEELRDEIYCQIMRQMTANSNRFSSRGWQLMWLCSGLFPPSYDLLKYTQRFLESRPRYPLAALCLERLQEICRSKPRNLPPHFVEVDAIQQNSPKIFQKVHFPDDTTDVRTCIQSIFGFNVNFKKCNHFCGHFFYAYLCLDRSNQCKSRFFSVTQANLPSLVLFKRKLWFNVNPGKDVKADLTFHFPQERSRYLRGYHDCTKEDMITLGGLLFRVKVESDMSQFVMIPKMLKDLVPADQQKIMSPDEWKKIGLELRCKQQSGITVDEAKIDFLKIISIWPTFGCTFFEVKQTCESSYPAILLIGINKQGVRLIDPETKVCSIKSTIYLYFYSSLSKGNSFQMTIGTLFRGVTFVCETPNVSDGL</sequence>
<evidence type="ECO:0000256" key="10">
    <source>
        <dbReference type="PROSITE-ProRule" id="PRU00782"/>
    </source>
</evidence>
<dbReference type="InterPro" id="IPR011993">
    <property type="entry name" value="PH-like_dom_sf"/>
</dbReference>
<feature type="region of interest" description="Actin-binding" evidence="10">
    <location>
        <begin position="631"/>
        <end position="653"/>
    </location>
</feature>
<dbReference type="Pfam" id="PF00063">
    <property type="entry name" value="Myosin_head"/>
    <property type="match status" value="1"/>
</dbReference>
<dbReference type="InterPro" id="IPR019748">
    <property type="entry name" value="FERM_central"/>
</dbReference>
<dbReference type="GO" id="GO:0005524">
    <property type="term" value="F:ATP binding"/>
    <property type="evidence" value="ECO:0007669"/>
    <property type="project" value="UniProtKB-UniRule"/>
</dbReference>
<dbReference type="InterPro" id="IPR057130">
    <property type="entry name" value="Myosin_VII_N"/>
</dbReference>
<dbReference type="Gene3D" id="1.25.40.530">
    <property type="entry name" value="MyTH4 domain"/>
    <property type="match status" value="2"/>
</dbReference>
<dbReference type="Pfam" id="PF00784">
    <property type="entry name" value="MyTH4"/>
    <property type="match status" value="2"/>
</dbReference>
<comment type="subcellular location">
    <subcellularLocation>
        <location evidence="1">Cytoplasm</location>
    </subcellularLocation>
</comment>
<evidence type="ECO:0000256" key="11">
    <source>
        <dbReference type="SAM" id="MobiDB-lite"/>
    </source>
</evidence>
<dbReference type="Gene3D" id="2.30.29.30">
    <property type="entry name" value="Pleckstrin-homology domain (PH domain)/Phosphotyrosine-binding domain (PTB)"/>
    <property type="match status" value="2"/>
</dbReference>
<dbReference type="FunFam" id="1.10.10.820:FF:000001">
    <property type="entry name" value="Myosin heavy chain"/>
    <property type="match status" value="1"/>
</dbReference>
<keyword evidence="9 10" id="KW-0009">Actin-binding</keyword>
<feature type="region of interest" description="Disordered" evidence="11">
    <location>
        <begin position="859"/>
        <end position="878"/>
    </location>
</feature>
<dbReference type="InterPro" id="IPR001609">
    <property type="entry name" value="Myosin_head_motor_dom-like"/>
</dbReference>
<dbReference type="SMART" id="SM00139">
    <property type="entry name" value="MyTH4"/>
    <property type="match status" value="2"/>
</dbReference>
<dbReference type="InterPro" id="IPR038185">
    <property type="entry name" value="MyTH4_dom_sf"/>
</dbReference>
<accession>A0A669DUX0</accession>
<evidence type="ECO:0000259" key="14">
    <source>
        <dbReference type="PROSITE" id="PS51456"/>
    </source>
</evidence>
<comment type="similarity">
    <text evidence="2 10">Belongs to the TRAFAC class myosin-kinesin ATPase superfamily. Myosin family.</text>
</comment>
<dbReference type="Gene3D" id="1.20.80.10">
    <property type="match status" value="2"/>
</dbReference>
<dbReference type="GO" id="GO:0016459">
    <property type="term" value="C:myosin complex"/>
    <property type="evidence" value="ECO:0007669"/>
    <property type="project" value="UniProtKB-KW"/>
</dbReference>
<dbReference type="Gene3D" id="1.20.120.720">
    <property type="entry name" value="Myosin VI head, motor domain, U50 subdomain"/>
    <property type="match status" value="1"/>
</dbReference>
<name>A0A669DUX0_ORENI</name>
<evidence type="ECO:0000256" key="2">
    <source>
        <dbReference type="ARBA" id="ARBA00008314"/>
    </source>
</evidence>
<feature type="domain" description="MyTH4" evidence="13">
    <location>
        <begin position="1368"/>
        <end position="1506"/>
    </location>
</feature>
<dbReference type="InterPro" id="IPR029071">
    <property type="entry name" value="Ubiquitin-like_domsf"/>
</dbReference>
<dbReference type="Pfam" id="PF00373">
    <property type="entry name" value="FERM_M"/>
    <property type="match status" value="1"/>
</dbReference>
<dbReference type="PANTHER" id="PTHR22692:SF24">
    <property type="entry name" value="MYOSIN VIIB"/>
    <property type="match status" value="1"/>
</dbReference>
<dbReference type="Gene3D" id="1.10.10.820">
    <property type="match status" value="1"/>
</dbReference>
<dbReference type="Pfam" id="PF21998">
    <property type="entry name" value="FERM_C1_MyoVII"/>
    <property type="match status" value="1"/>
</dbReference>
<feature type="compositionally biased region" description="Low complexity" evidence="11">
    <location>
        <begin position="764"/>
        <end position="777"/>
    </location>
</feature>
<dbReference type="Proteomes" id="UP000005207">
    <property type="component" value="Linkage group LG18"/>
</dbReference>
<dbReference type="InterPro" id="IPR036961">
    <property type="entry name" value="Kinesin_motor_dom_sf"/>
</dbReference>
<evidence type="ECO:0000259" key="12">
    <source>
        <dbReference type="PROSITE" id="PS50057"/>
    </source>
</evidence>
<dbReference type="PROSITE" id="PS50057">
    <property type="entry name" value="FERM_3"/>
    <property type="match status" value="1"/>
</dbReference>
<dbReference type="Gene3D" id="3.10.20.90">
    <property type="entry name" value="Phosphatidylinositol 3-kinase Catalytic Subunit, Chain A, domain 1"/>
    <property type="match status" value="1"/>
</dbReference>
<evidence type="ECO:0000313" key="16">
    <source>
        <dbReference type="Proteomes" id="UP000005207"/>
    </source>
</evidence>
<dbReference type="SUPFAM" id="SSF52540">
    <property type="entry name" value="P-loop containing nucleoside triphosphate hydrolases"/>
    <property type="match status" value="1"/>
</dbReference>
<dbReference type="InterPro" id="IPR000857">
    <property type="entry name" value="MyTH4_dom"/>
</dbReference>
<dbReference type="SMART" id="SM00295">
    <property type="entry name" value="B41"/>
    <property type="match status" value="2"/>
</dbReference>
<dbReference type="InterPro" id="IPR027417">
    <property type="entry name" value="P-loop_NTPase"/>
</dbReference>
<dbReference type="Gene3D" id="1.20.58.530">
    <property type="match status" value="1"/>
</dbReference>
<dbReference type="Gene3D" id="2.30.30.40">
    <property type="entry name" value="SH3 Domains"/>
    <property type="match status" value="1"/>
</dbReference>
<dbReference type="SUPFAM" id="SSF47031">
    <property type="entry name" value="Second domain of FERM"/>
    <property type="match status" value="1"/>
</dbReference>
<reference evidence="16" key="1">
    <citation type="submission" date="2012-01" db="EMBL/GenBank/DDBJ databases">
        <title>The Genome Sequence of Oreochromis niloticus (Nile Tilapia).</title>
        <authorList>
            <consortium name="Broad Institute Genome Assembly Team"/>
            <consortium name="Broad Institute Sequencing Platform"/>
            <person name="Di Palma F."/>
            <person name="Johnson J."/>
            <person name="Lander E.S."/>
            <person name="Lindblad-Toh K."/>
        </authorList>
    </citation>
    <scope>NUCLEOTIDE SEQUENCE [LARGE SCALE GENOMIC DNA]</scope>
</reference>
<dbReference type="Ensembl" id="ENSONIT00000039265.1">
    <property type="protein sequence ID" value="ENSONIP00000062580.1"/>
    <property type="gene ID" value="ENSONIG00000018684.2"/>
</dbReference>
<organism evidence="15 16">
    <name type="scientific">Oreochromis niloticus</name>
    <name type="common">Nile tilapia</name>
    <name type="synonym">Tilapia nilotica</name>
    <dbReference type="NCBI Taxonomy" id="8128"/>
    <lineage>
        <taxon>Eukaryota</taxon>
        <taxon>Metazoa</taxon>
        <taxon>Chordata</taxon>
        <taxon>Craniata</taxon>
        <taxon>Vertebrata</taxon>
        <taxon>Euteleostomi</taxon>
        <taxon>Actinopterygii</taxon>
        <taxon>Neopterygii</taxon>
        <taxon>Teleostei</taxon>
        <taxon>Neoteleostei</taxon>
        <taxon>Acanthomorphata</taxon>
        <taxon>Ovalentaria</taxon>
        <taxon>Cichlomorphae</taxon>
        <taxon>Cichliformes</taxon>
        <taxon>Cichlidae</taxon>
        <taxon>African cichlids</taxon>
        <taxon>Pseudocrenilabrinae</taxon>
        <taxon>Oreochromini</taxon>
        <taxon>Oreochromis</taxon>
    </lineage>
</organism>
<dbReference type="PANTHER" id="PTHR22692">
    <property type="entry name" value="MYOSIN VII, XV"/>
    <property type="match status" value="1"/>
</dbReference>
<feature type="compositionally biased region" description="Acidic residues" evidence="11">
    <location>
        <begin position="780"/>
        <end position="795"/>
    </location>
</feature>
<keyword evidence="8 10" id="KW-0505">Motor protein</keyword>
<evidence type="ECO:0000259" key="13">
    <source>
        <dbReference type="PROSITE" id="PS51016"/>
    </source>
</evidence>
<dbReference type="InterPro" id="IPR019749">
    <property type="entry name" value="Band_41_domain"/>
</dbReference>
<dbReference type="GO" id="GO:0003779">
    <property type="term" value="F:actin binding"/>
    <property type="evidence" value="ECO:0007669"/>
    <property type="project" value="UniProtKB-KW"/>
</dbReference>
<dbReference type="GO" id="GO:0005737">
    <property type="term" value="C:cytoplasm"/>
    <property type="evidence" value="ECO:0007669"/>
    <property type="project" value="UniProtKB-SubCell"/>
</dbReference>
<evidence type="ECO:0000256" key="1">
    <source>
        <dbReference type="ARBA" id="ARBA00004496"/>
    </source>
</evidence>
<proteinExistence type="inferred from homology"/>
<dbReference type="InterPro" id="IPR035963">
    <property type="entry name" value="FERM_2"/>
</dbReference>
<keyword evidence="16" id="KW-1185">Reference proteome</keyword>
<dbReference type="PROSITE" id="PS51456">
    <property type="entry name" value="MYOSIN_MOTOR"/>
    <property type="match status" value="1"/>
</dbReference>
<protein>
    <submittedName>
        <fullName evidence="15">Myosin VIIBb</fullName>
    </submittedName>
</protein>
<feature type="compositionally biased region" description="Basic and acidic residues" evidence="11">
    <location>
        <begin position="740"/>
        <end position="760"/>
    </location>
</feature>
<dbReference type="Gene3D" id="1.20.5.190">
    <property type="match status" value="1"/>
</dbReference>
<dbReference type="GeneTree" id="ENSGT00940000157247"/>
<evidence type="ECO:0000256" key="4">
    <source>
        <dbReference type="ARBA" id="ARBA00022737"/>
    </source>
</evidence>
<dbReference type="PROSITE" id="PS51016">
    <property type="entry name" value="MYTH4"/>
    <property type="match status" value="2"/>
</dbReference>
<feature type="domain" description="MyTH4" evidence="13">
    <location>
        <begin position="816"/>
        <end position="1014"/>
    </location>
</feature>
<feature type="domain" description="FERM" evidence="12">
    <location>
        <begin position="1019"/>
        <end position="1318"/>
    </location>
</feature>
<dbReference type="InterPro" id="IPR036106">
    <property type="entry name" value="MYSc_Myo7"/>
</dbReference>
<keyword evidence="7 10" id="KW-0518">Myosin</keyword>
<keyword evidence="5 10" id="KW-0547">Nucleotide-binding</keyword>
<dbReference type="SUPFAM" id="SSF54236">
    <property type="entry name" value="Ubiquitin-like"/>
    <property type="match status" value="1"/>
</dbReference>